<protein>
    <submittedName>
        <fullName evidence="1">Uncharacterized protein</fullName>
    </submittedName>
</protein>
<dbReference type="EMBL" id="VSSQ01049128">
    <property type="protein sequence ID" value="MPN03199.1"/>
    <property type="molecule type" value="Genomic_DNA"/>
</dbReference>
<accession>A0A645EPX1</accession>
<reference evidence="1" key="1">
    <citation type="submission" date="2019-08" db="EMBL/GenBank/DDBJ databases">
        <authorList>
            <person name="Kucharzyk K."/>
            <person name="Murdoch R.W."/>
            <person name="Higgins S."/>
            <person name="Loffler F."/>
        </authorList>
    </citation>
    <scope>NUCLEOTIDE SEQUENCE</scope>
</reference>
<dbReference type="AlphaFoldDB" id="A0A645EPX1"/>
<proteinExistence type="predicted"/>
<sequence>MVAFYTLDVCVIIGIDHPCAAVLSNANHPFESEVAGFQRGWLLIDQRIIGIRFLCDLFYRGAAVKGVNGYGYASF</sequence>
<gene>
    <name evidence="1" type="ORF">SDC9_150425</name>
</gene>
<comment type="caution">
    <text evidence="1">The sequence shown here is derived from an EMBL/GenBank/DDBJ whole genome shotgun (WGS) entry which is preliminary data.</text>
</comment>
<evidence type="ECO:0000313" key="1">
    <source>
        <dbReference type="EMBL" id="MPN03199.1"/>
    </source>
</evidence>
<organism evidence="1">
    <name type="scientific">bioreactor metagenome</name>
    <dbReference type="NCBI Taxonomy" id="1076179"/>
    <lineage>
        <taxon>unclassified sequences</taxon>
        <taxon>metagenomes</taxon>
        <taxon>ecological metagenomes</taxon>
    </lineage>
</organism>
<name>A0A645EPX1_9ZZZZ</name>